<dbReference type="Pfam" id="PF00004">
    <property type="entry name" value="AAA"/>
    <property type="match status" value="1"/>
</dbReference>
<dbReference type="InterPro" id="IPR003593">
    <property type="entry name" value="AAA+_ATPase"/>
</dbReference>
<name>A0A179GAT1_PURLI</name>
<organism evidence="3 4">
    <name type="scientific">Purpureocillium lilacinum</name>
    <name type="common">Paecilomyces lilacinus</name>
    <dbReference type="NCBI Taxonomy" id="33203"/>
    <lineage>
        <taxon>Eukaryota</taxon>
        <taxon>Fungi</taxon>
        <taxon>Dikarya</taxon>
        <taxon>Ascomycota</taxon>
        <taxon>Pezizomycotina</taxon>
        <taxon>Sordariomycetes</taxon>
        <taxon>Hypocreomycetidae</taxon>
        <taxon>Hypocreales</taxon>
        <taxon>Ophiocordycipitaceae</taxon>
        <taxon>Purpureocillium</taxon>
    </lineage>
</organism>
<feature type="region of interest" description="Disordered" evidence="1">
    <location>
        <begin position="243"/>
        <end position="305"/>
    </location>
</feature>
<dbReference type="InterPro" id="IPR054289">
    <property type="entry name" value="DUF7025"/>
</dbReference>
<dbReference type="EMBL" id="LSBH01000009">
    <property type="protein sequence ID" value="OAQ74927.1"/>
    <property type="molecule type" value="Genomic_DNA"/>
</dbReference>
<dbReference type="SUPFAM" id="SSF52540">
    <property type="entry name" value="P-loop containing nucleoside triphosphate hydrolases"/>
    <property type="match status" value="1"/>
</dbReference>
<evidence type="ECO:0000313" key="4">
    <source>
        <dbReference type="Proteomes" id="UP000078240"/>
    </source>
</evidence>
<evidence type="ECO:0000313" key="3">
    <source>
        <dbReference type="EMBL" id="OAQ74927.1"/>
    </source>
</evidence>
<dbReference type="PANTHER" id="PTHR46411">
    <property type="entry name" value="FAMILY ATPASE, PUTATIVE-RELATED"/>
    <property type="match status" value="1"/>
</dbReference>
<feature type="compositionally biased region" description="Low complexity" evidence="1">
    <location>
        <begin position="261"/>
        <end position="276"/>
    </location>
</feature>
<feature type="compositionally biased region" description="Basic and acidic residues" evidence="1">
    <location>
        <begin position="293"/>
        <end position="305"/>
    </location>
</feature>
<feature type="domain" description="AAA+ ATPase" evidence="2">
    <location>
        <begin position="809"/>
        <end position="933"/>
    </location>
</feature>
<feature type="compositionally biased region" description="Basic residues" evidence="1">
    <location>
        <begin position="123"/>
        <end position="139"/>
    </location>
</feature>
<protein>
    <submittedName>
        <fullName evidence="3">AAA family ATPase</fullName>
    </submittedName>
</protein>
<evidence type="ECO:0000259" key="2">
    <source>
        <dbReference type="SMART" id="SM00382"/>
    </source>
</evidence>
<dbReference type="SMART" id="SM00382">
    <property type="entry name" value="AAA"/>
    <property type="match status" value="1"/>
</dbReference>
<gene>
    <name evidence="3" type="ORF">VFPBJ_10222</name>
</gene>
<dbReference type="InterPro" id="IPR027417">
    <property type="entry name" value="P-loop_NTPase"/>
</dbReference>
<feature type="region of interest" description="Disordered" evidence="1">
    <location>
        <begin position="628"/>
        <end position="658"/>
    </location>
</feature>
<sequence>MSSHEITISPSHDRAKEACLQMPVDKKESPKADNAQPGNEHKTAGPSRARHKMNGSGANDAAHNAAKRARSQTLNAKKTKRVQSAGHREKNDSESEDELSSLSDSDSSRSDSDSDDPEAAATRNKRSRASRKTRRRRRVRDSTRHRDKSRQVSDSDTDSSTAGDSDRRQKSIRHKGRRQVEGNAAQDSHICDQLERLELRLFQLQTAVAYGAAVPNMTMSNSGVASVIPPLGARFSQLTGNNGSVPALSPLQPPPATLPASSREQSGRSGRSQRCGKSSHREASSGDEVDAELETRAKTPKETKKKGKADFKRVDWVWDSTRYTFKLQNTAATTVTRYDDFIFHVRRTFDSEGKYRQTFVDIKSKLLRECLQDVIGNVRGASLVDGTPKLDPNLLFLYLEDFRTHLKHLRKAEATGDDKKERQKNRARLECKMEHLRTLIRYLDKDYAKVKESLYPMLESGVITFDLLWALWKPNTIVYGTAYGNTEDPRAFKVGMAYRQTSLMRGEFYLVEGKYLDFDGKRFGYGSVTQDIPEFQGACKITSLPCFPLKYHKDEALIREKLIARGRKFVALDGVHFKSYSGIAYQKRKKNSVMRFSIHQSRVMVDPAIFRRINPNYAISTVRPKDHDILSDDGLSSDDSDAAGCPCGSAEEDDSGSRTEYISRVFKDQSGGIIVARLPKSDVEESEEQGLEPVPSKPEDKDSVNTSAEPSGAGDGTPQPSPKGTYTDVTAFSEDTLLIASPVVLGFSFAEKQWLELSVSGIGEIKWNDKAWDSLVLETATKDLIKALVQSRKYHAAQTIDDVIQGKGKGLVTVLHGPPGTGKTLTAEGISELLQCPLYMVSAGELGTDSRFLETELQRILDICHAWGAILLLDEADVFLEKRNMQDIHRNALVSIFLRQLEYFQGILFLTTNRVQTFDEAFQSRIHIALRYDALDYKAKRAIFRMFIDRIKALGKIKLEAFTEDDFNALARRDLNGREIKNVVGSAQDLAVNKSEPLSMRHIRQVLDVHTKFGHDLQGGPGYEDAMRSFM</sequence>
<evidence type="ECO:0000256" key="1">
    <source>
        <dbReference type="SAM" id="MobiDB-lite"/>
    </source>
</evidence>
<feature type="compositionally biased region" description="Polar residues" evidence="1">
    <location>
        <begin position="1"/>
        <end position="10"/>
    </location>
</feature>
<dbReference type="GO" id="GO:0005524">
    <property type="term" value="F:ATP binding"/>
    <property type="evidence" value="ECO:0007669"/>
    <property type="project" value="InterPro"/>
</dbReference>
<comment type="caution">
    <text evidence="3">The sequence shown here is derived from an EMBL/GenBank/DDBJ whole genome shotgun (WGS) entry which is preliminary data.</text>
</comment>
<feature type="compositionally biased region" description="Basic and acidic residues" evidence="1">
    <location>
        <begin position="140"/>
        <end position="153"/>
    </location>
</feature>
<dbReference type="CDD" id="cd19481">
    <property type="entry name" value="RecA-like_protease"/>
    <property type="match status" value="1"/>
</dbReference>
<dbReference type="InterPro" id="IPR003959">
    <property type="entry name" value="ATPase_AAA_core"/>
</dbReference>
<proteinExistence type="predicted"/>
<accession>A0A179GAT1</accession>
<dbReference type="Pfam" id="PF22942">
    <property type="entry name" value="DUF7025"/>
    <property type="match status" value="1"/>
</dbReference>
<dbReference type="Gene3D" id="3.40.50.300">
    <property type="entry name" value="P-loop containing nucleotide triphosphate hydrolases"/>
    <property type="match status" value="1"/>
</dbReference>
<reference evidence="3 4" key="1">
    <citation type="submission" date="2016-01" db="EMBL/GenBank/DDBJ databases">
        <title>Biosynthesis of antibiotic leucinostatins and their inhibition on Phytophthora in bio-control Purpureocillium lilacinum.</title>
        <authorList>
            <person name="Wang G."/>
            <person name="Liu Z."/>
            <person name="Lin R."/>
            <person name="Li E."/>
            <person name="Mao Z."/>
            <person name="Ling J."/>
            <person name="Yin W."/>
            <person name="Xie B."/>
        </authorList>
    </citation>
    <scope>NUCLEOTIDE SEQUENCE [LARGE SCALE GENOMIC DNA]</scope>
    <source>
        <strain evidence="3">PLBJ-1</strain>
    </source>
</reference>
<dbReference type="Proteomes" id="UP000078240">
    <property type="component" value="Unassembled WGS sequence"/>
</dbReference>
<dbReference type="AlphaFoldDB" id="A0A179GAT1"/>
<dbReference type="GO" id="GO:0016887">
    <property type="term" value="F:ATP hydrolysis activity"/>
    <property type="evidence" value="ECO:0007669"/>
    <property type="project" value="InterPro"/>
</dbReference>
<feature type="region of interest" description="Disordered" evidence="1">
    <location>
        <begin position="678"/>
        <end position="728"/>
    </location>
</feature>
<feature type="region of interest" description="Disordered" evidence="1">
    <location>
        <begin position="1"/>
        <end position="186"/>
    </location>
</feature>
<dbReference type="PANTHER" id="PTHR46411:SF1">
    <property type="entry name" value="FAMILY ATPASE, PUTATIVE (AFU_ORTHOLOGUE AFUA_7G05752)-RELATED"/>
    <property type="match status" value="1"/>
</dbReference>